<feature type="signal peptide" evidence="1">
    <location>
        <begin position="1"/>
        <end position="20"/>
    </location>
</feature>
<evidence type="ECO:0000313" key="2">
    <source>
        <dbReference type="EMBL" id="QFG35870.1"/>
    </source>
</evidence>
<evidence type="ECO:0000313" key="4">
    <source>
        <dbReference type="Proteomes" id="UP000273626"/>
    </source>
</evidence>
<evidence type="ECO:0000313" key="5">
    <source>
        <dbReference type="Proteomes" id="UP000326453"/>
    </source>
</evidence>
<accession>A0AAE6NVD6</accession>
<dbReference type="PROSITE" id="PS51257">
    <property type="entry name" value="PROKAR_LIPOPROTEIN"/>
    <property type="match status" value="1"/>
</dbReference>
<feature type="chain" id="PRO_5042149075" description="Lipoprotein" evidence="1">
    <location>
        <begin position="21"/>
        <end position="166"/>
    </location>
</feature>
<sequence length="166" mass="17694">MYRNRLLAAFTLTLMLAACGEAPSVAPPSAAARLDTRIMSLAAQRFDQFCIASIGGKPDGVDLANVYYKASPIPPLGALKVSLDRNAEDIGVQFDTRRNGCMVTSSQGKAPNGKAELRALAEAYAARNGGTVQAHSDSVITVKTPARSARFQFWDARDGLSFLVES</sequence>
<dbReference type="RefSeq" id="WP_147428696.1">
    <property type="nucleotide sequence ID" value="NZ_CP044423.1"/>
</dbReference>
<organism evidence="2 5">
    <name type="scientific">Paracoccus pantotrophus</name>
    <name type="common">Thiosphaera pantotropha</name>
    <dbReference type="NCBI Taxonomy" id="82367"/>
    <lineage>
        <taxon>Bacteria</taxon>
        <taxon>Pseudomonadati</taxon>
        <taxon>Pseudomonadota</taxon>
        <taxon>Alphaproteobacteria</taxon>
        <taxon>Rhodobacterales</taxon>
        <taxon>Paracoccaceae</taxon>
        <taxon>Paracoccus</taxon>
    </lineage>
</organism>
<name>A0AAE6NVD6_PARPN</name>
<reference evidence="2 5" key="2">
    <citation type="submission" date="2019-01" db="EMBL/GenBank/DDBJ databases">
        <title>Complete Genome Sequence and Annotation of the Paracoccus pantotrophus type strain DSM 2944.</title>
        <authorList>
            <person name="Bockwoldt J.A."/>
            <person name="Zimmermann M."/>
            <person name="Tiso T."/>
            <person name="Blank L.M."/>
        </authorList>
    </citation>
    <scope>NUCLEOTIDE SEQUENCE [LARGE SCALE GENOMIC DNA]</scope>
    <source>
        <strain evidence="2 5">DSM 2944</strain>
    </source>
</reference>
<gene>
    <name evidence="3" type="ORF">BDE18_2691</name>
    <name evidence="2" type="ORF">ESD82_06910</name>
</gene>
<dbReference type="Proteomes" id="UP000326453">
    <property type="component" value="Chromosome 2"/>
</dbReference>
<keyword evidence="4" id="KW-1185">Reference proteome</keyword>
<dbReference type="AlphaFoldDB" id="A0AAE6NVD6"/>
<protein>
    <recommendedName>
        <fullName evidence="6">Lipoprotein</fullName>
    </recommendedName>
</protein>
<evidence type="ECO:0000313" key="3">
    <source>
        <dbReference type="EMBL" id="RKS43870.1"/>
    </source>
</evidence>
<dbReference type="KEGG" id="ppan:ESD82_06910"/>
<reference evidence="3 4" key="1">
    <citation type="submission" date="2018-10" db="EMBL/GenBank/DDBJ databases">
        <title>Genomic Encyclopedia of Archaeal and Bacterial Type Strains, Phase II (KMG-II): from individual species to whole genera.</title>
        <authorList>
            <person name="Goeker M."/>
        </authorList>
    </citation>
    <scope>NUCLEOTIDE SEQUENCE [LARGE SCALE GENOMIC DNA]</scope>
    <source>
        <strain evidence="4">ATCC 35512 / DSM 2944 / CIP 106514 / LMD 82.5 / NBRC 102493 / NCCB 82005 / GB17</strain>
        <strain evidence="3">DSM 2944</strain>
    </source>
</reference>
<dbReference type="GeneID" id="51370289"/>
<proteinExistence type="predicted"/>
<dbReference type="EMBL" id="RBLI01000002">
    <property type="protein sequence ID" value="RKS43870.1"/>
    <property type="molecule type" value="Genomic_DNA"/>
</dbReference>
<dbReference type="Proteomes" id="UP000273626">
    <property type="component" value="Unassembled WGS sequence"/>
</dbReference>
<dbReference type="EMBL" id="CP044423">
    <property type="protein sequence ID" value="QFG35870.1"/>
    <property type="molecule type" value="Genomic_DNA"/>
</dbReference>
<evidence type="ECO:0000256" key="1">
    <source>
        <dbReference type="SAM" id="SignalP"/>
    </source>
</evidence>
<evidence type="ECO:0008006" key="6">
    <source>
        <dbReference type="Google" id="ProtNLM"/>
    </source>
</evidence>
<keyword evidence="1" id="KW-0732">Signal</keyword>